<evidence type="ECO:0000256" key="1">
    <source>
        <dbReference type="SAM" id="MobiDB-lite"/>
    </source>
</evidence>
<feature type="compositionally biased region" description="Basic and acidic residues" evidence="1">
    <location>
        <begin position="221"/>
        <end position="248"/>
    </location>
</feature>
<feature type="non-terminal residue" evidence="2">
    <location>
        <position position="324"/>
    </location>
</feature>
<feature type="region of interest" description="Disordered" evidence="1">
    <location>
        <begin position="220"/>
        <end position="261"/>
    </location>
</feature>
<accession>A0AAV2HP64</accession>
<dbReference type="AlphaFoldDB" id="A0AAV2HP64"/>
<proteinExistence type="predicted"/>
<keyword evidence="3" id="KW-1185">Reference proteome</keyword>
<feature type="region of interest" description="Disordered" evidence="1">
    <location>
        <begin position="277"/>
        <end position="324"/>
    </location>
</feature>
<comment type="caution">
    <text evidence="2">The sequence shown here is derived from an EMBL/GenBank/DDBJ whole genome shotgun (WGS) entry which is preliminary data.</text>
</comment>
<dbReference type="EMBL" id="CAXITT010000212">
    <property type="protein sequence ID" value="CAL1535849.1"/>
    <property type="molecule type" value="Genomic_DNA"/>
</dbReference>
<protein>
    <submittedName>
        <fullName evidence="2">Uncharacterized protein</fullName>
    </submittedName>
</protein>
<feature type="compositionally biased region" description="Low complexity" evidence="1">
    <location>
        <begin position="89"/>
        <end position="103"/>
    </location>
</feature>
<reference evidence="2 3" key="1">
    <citation type="submission" date="2024-04" db="EMBL/GenBank/DDBJ databases">
        <authorList>
            <consortium name="Genoscope - CEA"/>
            <person name="William W."/>
        </authorList>
    </citation>
    <scope>NUCLEOTIDE SEQUENCE [LARGE SCALE GENOMIC DNA]</scope>
</reference>
<evidence type="ECO:0000313" key="3">
    <source>
        <dbReference type="Proteomes" id="UP001497497"/>
    </source>
</evidence>
<feature type="region of interest" description="Disordered" evidence="1">
    <location>
        <begin position="32"/>
        <end position="103"/>
    </location>
</feature>
<feature type="compositionally biased region" description="Basic and acidic residues" evidence="1">
    <location>
        <begin position="313"/>
        <end position="324"/>
    </location>
</feature>
<sequence>MEKFIENQPPVKKLKQATLPFFKTAPVKELNKNIIQQGQGKKRRNSNSLDSGTKCSKTGKPLVSLDSPNSKAAKIRKLSVQKPCEENGNEVSSSSEADSVSGKSTAGKCCLLDRFVTILPADAHQEISSTNEVLDLSVEENELAGESSKIHQDDINSSVKATNTDNICIIIDDSNDKNEVMINKVTAKAPLKAALEEATPEIKSKSDAIKENDLISPYSVSEKKEEFESDIVEKDSDDQNLHSVDKVSENTSFVSEDDQNESLTHCSFTSQVCSTPLKGCDQTGSEAEVFPSGSGNTKRRSPKTPSSSNSKARKSDPKKKAEVA</sequence>
<organism evidence="2 3">
    <name type="scientific">Lymnaea stagnalis</name>
    <name type="common">Great pond snail</name>
    <name type="synonym">Helix stagnalis</name>
    <dbReference type="NCBI Taxonomy" id="6523"/>
    <lineage>
        <taxon>Eukaryota</taxon>
        <taxon>Metazoa</taxon>
        <taxon>Spiralia</taxon>
        <taxon>Lophotrochozoa</taxon>
        <taxon>Mollusca</taxon>
        <taxon>Gastropoda</taxon>
        <taxon>Heterobranchia</taxon>
        <taxon>Euthyneura</taxon>
        <taxon>Panpulmonata</taxon>
        <taxon>Hygrophila</taxon>
        <taxon>Lymnaeoidea</taxon>
        <taxon>Lymnaeidae</taxon>
        <taxon>Lymnaea</taxon>
    </lineage>
</organism>
<gene>
    <name evidence="2" type="ORF">GSLYS_00009809001</name>
</gene>
<evidence type="ECO:0000313" key="2">
    <source>
        <dbReference type="EMBL" id="CAL1535849.1"/>
    </source>
</evidence>
<dbReference type="Proteomes" id="UP001497497">
    <property type="component" value="Unassembled WGS sequence"/>
</dbReference>
<name>A0AAV2HP64_LYMST</name>
<feature type="compositionally biased region" description="Polar residues" evidence="1">
    <location>
        <begin position="46"/>
        <end position="56"/>
    </location>
</feature>